<gene>
    <name evidence="2" type="ORF">PSM7751_01163</name>
</gene>
<dbReference type="RefSeq" id="WP_085887054.1">
    <property type="nucleotide sequence ID" value="NZ_FWFN01000002.1"/>
</dbReference>
<evidence type="ECO:0000256" key="1">
    <source>
        <dbReference type="SAM" id="Phobius"/>
    </source>
</evidence>
<keyword evidence="1" id="KW-0812">Transmembrane</keyword>
<feature type="transmembrane region" description="Helical" evidence="1">
    <location>
        <begin position="271"/>
        <end position="296"/>
    </location>
</feature>
<name>A0A1X6YS73_9RHOB</name>
<proteinExistence type="predicted"/>
<feature type="transmembrane region" description="Helical" evidence="1">
    <location>
        <begin position="308"/>
        <end position="327"/>
    </location>
</feature>
<evidence type="ECO:0000313" key="3">
    <source>
        <dbReference type="Proteomes" id="UP000193963"/>
    </source>
</evidence>
<keyword evidence="3" id="KW-1185">Reference proteome</keyword>
<dbReference type="EMBL" id="FWFN01000002">
    <property type="protein sequence ID" value="SLN28965.1"/>
    <property type="molecule type" value="Genomic_DNA"/>
</dbReference>
<sequence length="336" mass="36607">MSHTAQCHQAGLIFTDDSDVTVEHLLDPVKFVLSAFGQQGDVVQVDFDQAAIASQSVLVELQIFDAPEADPDTLRVLSSGPRTHLSDASRQALENPTFWIHVSVCDTSYDDNRHPEASKALLAELVHRLIAETGAPFVQWLDRETVLTSARFQSAFTPISMRDTDVSPLQHPMHPSRAGGGMASSMASTPVRPTLAAAVFPEIQSETGHLDERFDALREELKARRQNTWVGTDPAGVTSRSMASEDELREVFRADLELDEEDDPKRLEHKVAIYTINAAVALVNPPVAGALLAYNVIKGEDFRISTHAMTLSAVFAVVGTGATQAMADTLAWLPLL</sequence>
<keyword evidence="1" id="KW-1133">Transmembrane helix</keyword>
<keyword evidence="1" id="KW-0472">Membrane</keyword>
<organism evidence="2 3">
    <name type="scientific">Pseudooceanicola marinus</name>
    <dbReference type="NCBI Taxonomy" id="396013"/>
    <lineage>
        <taxon>Bacteria</taxon>
        <taxon>Pseudomonadati</taxon>
        <taxon>Pseudomonadota</taxon>
        <taxon>Alphaproteobacteria</taxon>
        <taxon>Rhodobacterales</taxon>
        <taxon>Paracoccaceae</taxon>
        <taxon>Pseudooceanicola</taxon>
    </lineage>
</organism>
<dbReference type="Proteomes" id="UP000193963">
    <property type="component" value="Unassembled WGS sequence"/>
</dbReference>
<dbReference type="AlphaFoldDB" id="A0A1X6YS73"/>
<reference evidence="2 3" key="1">
    <citation type="submission" date="2017-03" db="EMBL/GenBank/DDBJ databases">
        <authorList>
            <person name="Afonso C.L."/>
            <person name="Miller P.J."/>
            <person name="Scott M.A."/>
            <person name="Spackman E."/>
            <person name="Goraichik I."/>
            <person name="Dimitrov K.M."/>
            <person name="Suarez D.L."/>
            <person name="Swayne D.E."/>
        </authorList>
    </citation>
    <scope>NUCLEOTIDE SEQUENCE [LARGE SCALE GENOMIC DNA]</scope>
    <source>
        <strain evidence="2 3">CECT 7751</strain>
    </source>
</reference>
<evidence type="ECO:0000313" key="2">
    <source>
        <dbReference type="EMBL" id="SLN28965.1"/>
    </source>
</evidence>
<dbReference type="OrthoDB" id="7829286at2"/>
<accession>A0A1X6YS73</accession>
<protein>
    <submittedName>
        <fullName evidence="2">Uncharacterized protein</fullName>
    </submittedName>
</protein>